<sequence length="74" mass="8444">MSDALSAPAWSSRRQVEDAIEMLISLLDALDPDPDLEEDTHCEDVDMDEAVDERPCDDCDQDCEPDHRPERLWA</sequence>
<dbReference type="Proteomes" id="UP001156882">
    <property type="component" value="Unassembled WGS sequence"/>
</dbReference>
<feature type="compositionally biased region" description="Basic and acidic residues" evidence="1">
    <location>
        <begin position="64"/>
        <end position="74"/>
    </location>
</feature>
<dbReference type="RefSeq" id="WP_284310955.1">
    <property type="nucleotide sequence ID" value="NZ_BSPC01000009.1"/>
</dbReference>
<gene>
    <name evidence="2" type="ORF">GCM10007874_11500</name>
</gene>
<evidence type="ECO:0000313" key="3">
    <source>
        <dbReference type="Proteomes" id="UP001156882"/>
    </source>
</evidence>
<dbReference type="EMBL" id="BSPC01000009">
    <property type="protein sequence ID" value="GLS18134.1"/>
    <property type="molecule type" value="Genomic_DNA"/>
</dbReference>
<evidence type="ECO:0000313" key="2">
    <source>
        <dbReference type="EMBL" id="GLS18134.1"/>
    </source>
</evidence>
<comment type="caution">
    <text evidence="2">The sequence shown here is derived from an EMBL/GenBank/DDBJ whole genome shotgun (WGS) entry which is preliminary data.</text>
</comment>
<evidence type="ECO:0000256" key="1">
    <source>
        <dbReference type="SAM" id="MobiDB-lite"/>
    </source>
</evidence>
<organism evidence="2 3">
    <name type="scientific">Labrys miyagiensis</name>
    <dbReference type="NCBI Taxonomy" id="346912"/>
    <lineage>
        <taxon>Bacteria</taxon>
        <taxon>Pseudomonadati</taxon>
        <taxon>Pseudomonadota</taxon>
        <taxon>Alphaproteobacteria</taxon>
        <taxon>Hyphomicrobiales</taxon>
        <taxon>Xanthobacteraceae</taxon>
        <taxon>Labrys</taxon>
    </lineage>
</organism>
<keyword evidence="3" id="KW-1185">Reference proteome</keyword>
<name>A0ABQ6CHD7_9HYPH</name>
<accession>A0ABQ6CHD7</accession>
<feature type="compositionally biased region" description="Acidic residues" evidence="1">
    <location>
        <begin position="31"/>
        <end position="51"/>
    </location>
</feature>
<feature type="region of interest" description="Disordered" evidence="1">
    <location>
        <begin position="31"/>
        <end position="74"/>
    </location>
</feature>
<proteinExistence type="predicted"/>
<reference evidence="3" key="1">
    <citation type="journal article" date="2019" name="Int. J. Syst. Evol. Microbiol.">
        <title>The Global Catalogue of Microorganisms (GCM) 10K type strain sequencing project: providing services to taxonomists for standard genome sequencing and annotation.</title>
        <authorList>
            <consortium name="The Broad Institute Genomics Platform"/>
            <consortium name="The Broad Institute Genome Sequencing Center for Infectious Disease"/>
            <person name="Wu L."/>
            <person name="Ma J."/>
        </authorList>
    </citation>
    <scope>NUCLEOTIDE SEQUENCE [LARGE SCALE GENOMIC DNA]</scope>
    <source>
        <strain evidence="3">NBRC 101365</strain>
    </source>
</reference>
<protein>
    <submittedName>
        <fullName evidence="2">Uncharacterized protein</fullName>
    </submittedName>
</protein>